<accession>A0A370UBD7</accession>
<feature type="modified residue" description="4-aspartylphosphate" evidence="10">
    <location>
        <position position="57"/>
    </location>
</feature>
<evidence type="ECO:0000256" key="9">
    <source>
        <dbReference type="PIRNR" id="PIRNR006171"/>
    </source>
</evidence>
<dbReference type="InterPro" id="IPR001789">
    <property type="entry name" value="Sig_transdc_resp-reg_receiver"/>
</dbReference>
<keyword evidence="13" id="KW-1185">Reference proteome</keyword>
<dbReference type="PROSITE" id="PS50110">
    <property type="entry name" value="RESPONSE_REGULATORY"/>
    <property type="match status" value="1"/>
</dbReference>
<evidence type="ECO:0000313" key="13">
    <source>
        <dbReference type="Proteomes" id="UP000254326"/>
    </source>
</evidence>
<dbReference type="AlphaFoldDB" id="A0A370UBD7"/>
<dbReference type="SMART" id="SM00448">
    <property type="entry name" value="REC"/>
    <property type="match status" value="1"/>
</dbReference>
<protein>
    <recommendedName>
        <fullName evidence="9">Transcriptional regulatory protein</fullName>
    </recommendedName>
</protein>
<keyword evidence="6 9" id="KW-0238">DNA-binding</keyword>
<name>A0A370UBD7_9GAMM</name>
<keyword evidence="2 9" id="KW-0963">Cytoplasm</keyword>
<evidence type="ECO:0000256" key="1">
    <source>
        <dbReference type="ARBA" id="ARBA00004496"/>
    </source>
</evidence>
<reference evidence="12 13" key="1">
    <citation type="submission" date="2018-06" db="EMBL/GenBank/DDBJ databases">
        <title>Marinomonas sp. YLB-05 draft genome sequence.</title>
        <authorList>
            <person name="Yu L."/>
            <person name="Tang X."/>
        </authorList>
    </citation>
    <scope>NUCLEOTIDE SEQUENCE [LARGE SCALE GENOMIC DNA]</scope>
    <source>
        <strain evidence="12 13">YLB-05</strain>
    </source>
</reference>
<dbReference type="RefSeq" id="WP_115467105.1">
    <property type="nucleotide sequence ID" value="NZ_QKRA01000002.1"/>
</dbReference>
<keyword evidence="5 9" id="KW-0805">Transcription regulation</keyword>
<evidence type="ECO:0000313" key="12">
    <source>
        <dbReference type="EMBL" id="RDL45068.1"/>
    </source>
</evidence>
<dbReference type="InterPro" id="IPR024187">
    <property type="entry name" value="Sig_transdc_resp-reg_cit/mal"/>
</dbReference>
<dbReference type="OrthoDB" id="9802426at2"/>
<feature type="domain" description="Response regulatory" evidence="11">
    <location>
        <begin position="6"/>
        <end position="122"/>
    </location>
</feature>
<dbReference type="InterPro" id="IPR011006">
    <property type="entry name" value="CheY-like_superfamily"/>
</dbReference>
<comment type="subcellular location">
    <subcellularLocation>
        <location evidence="1 9">Cytoplasm</location>
    </subcellularLocation>
</comment>
<dbReference type="InterPro" id="IPR051271">
    <property type="entry name" value="2C-system_Tx_regulators"/>
</dbReference>
<dbReference type="GO" id="GO:0000156">
    <property type="term" value="F:phosphorelay response regulator activity"/>
    <property type="evidence" value="ECO:0007669"/>
    <property type="project" value="TreeGrafter"/>
</dbReference>
<dbReference type="Pfam" id="PF20714">
    <property type="entry name" value="HTH_64"/>
    <property type="match status" value="1"/>
</dbReference>
<evidence type="ECO:0000256" key="5">
    <source>
        <dbReference type="ARBA" id="ARBA00023015"/>
    </source>
</evidence>
<keyword evidence="3 10" id="KW-0597">Phosphoprotein</keyword>
<keyword evidence="4 9" id="KW-0902">Two-component regulatory system</keyword>
<dbReference type="Proteomes" id="UP000254326">
    <property type="component" value="Unassembled WGS sequence"/>
</dbReference>
<dbReference type="GO" id="GO:0003677">
    <property type="term" value="F:DNA binding"/>
    <property type="evidence" value="ECO:0007669"/>
    <property type="project" value="UniProtKB-KW"/>
</dbReference>
<dbReference type="PIRSF" id="PIRSF006171">
    <property type="entry name" value="RR_citrat_malat"/>
    <property type="match status" value="1"/>
</dbReference>
<evidence type="ECO:0000256" key="3">
    <source>
        <dbReference type="ARBA" id="ARBA00022553"/>
    </source>
</evidence>
<evidence type="ECO:0000256" key="2">
    <source>
        <dbReference type="ARBA" id="ARBA00022490"/>
    </source>
</evidence>
<dbReference type="GO" id="GO:0003700">
    <property type="term" value="F:DNA-binding transcription factor activity"/>
    <property type="evidence" value="ECO:0007669"/>
    <property type="project" value="InterPro"/>
</dbReference>
<sequence length="233" mass="26181">MSSNIRVVIAEDDLQIAEIQKRFLERIEGFELVGIAHGLDEARDLVDVLKPELLLLDVHFPTGTGLDLLRHIRSEDSSTDVILITAARETDTLRAALRGGIFDYILKPLVFERLKEALSNYATHLAKLRAMETLAQVDVDELLPRNGQATPKPVVQHLPKGIDSLTLNKVIEVVNDTHESLNAEDMGKHINASRTTARRYLEYLVSRGDLVAEVSYGSVGRPERRYLTKNKHR</sequence>
<dbReference type="Gene3D" id="3.40.50.2300">
    <property type="match status" value="1"/>
</dbReference>
<dbReference type="EMBL" id="QKRA01000002">
    <property type="protein sequence ID" value="RDL45068.1"/>
    <property type="molecule type" value="Genomic_DNA"/>
</dbReference>
<gene>
    <name evidence="12" type="ORF">DN730_05475</name>
</gene>
<dbReference type="GO" id="GO:0005737">
    <property type="term" value="C:cytoplasm"/>
    <property type="evidence" value="ECO:0007669"/>
    <property type="project" value="UniProtKB-SubCell"/>
</dbReference>
<evidence type="ECO:0000256" key="8">
    <source>
        <dbReference type="ARBA" id="ARBA00023163"/>
    </source>
</evidence>
<keyword evidence="8 9" id="KW-0804">Transcription</keyword>
<evidence type="ECO:0000256" key="10">
    <source>
        <dbReference type="PROSITE-ProRule" id="PRU00169"/>
    </source>
</evidence>
<dbReference type="InterPro" id="IPR048714">
    <property type="entry name" value="DpiA-like_HTH"/>
</dbReference>
<organism evidence="12 13">
    <name type="scientific">Marinomonas piezotolerans</name>
    <dbReference type="NCBI Taxonomy" id="2213058"/>
    <lineage>
        <taxon>Bacteria</taxon>
        <taxon>Pseudomonadati</taxon>
        <taxon>Pseudomonadota</taxon>
        <taxon>Gammaproteobacteria</taxon>
        <taxon>Oceanospirillales</taxon>
        <taxon>Oceanospirillaceae</taxon>
        <taxon>Marinomonas</taxon>
    </lineage>
</organism>
<evidence type="ECO:0000256" key="6">
    <source>
        <dbReference type="ARBA" id="ARBA00023125"/>
    </source>
</evidence>
<dbReference type="Pfam" id="PF00072">
    <property type="entry name" value="Response_reg"/>
    <property type="match status" value="1"/>
</dbReference>
<evidence type="ECO:0000256" key="4">
    <source>
        <dbReference type="ARBA" id="ARBA00023012"/>
    </source>
</evidence>
<dbReference type="PANTHER" id="PTHR45526:SF1">
    <property type="entry name" value="TRANSCRIPTIONAL REGULATORY PROTEIN DCUR-RELATED"/>
    <property type="match status" value="1"/>
</dbReference>
<evidence type="ECO:0000259" key="11">
    <source>
        <dbReference type="PROSITE" id="PS50110"/>
    </source>
</evidence>
<keyword evidence="7 9" id="KW-0010">Activator</keyword>
<dbReference type="SUPFAM" id="SSF52172">
    <property type="entry name" value="CheY-like"/>
    <property type="match status" value="1"/>
</dbReference>
<dbReference type="PANTHER" id="PTHR45526">
    <property type="entry name" value="TRANSCRIPTIONAL REGULATORY PROTEIN DPIA"/>
    <property type="match status" value="1"/>
</dbReference>
<proteinExistence type="predicted"/>
<comment type="caution">
    <text evidence="12">The sequence shown here is derived from an EMBL/GenBank/DDBJ whole genome shotgun (WGS) entry which is preliminary data.</text>
</comment>
<evidence type="ECO:0000256" key="7">
    <source>
        <dbReference type="ARBA" id="ARBA00023159"/>
    </source>
</evidence>